<organism evidence="1 2">
    <name type="scientific">Weissella soli</name>
    <dbReference type="NCBI Taxonomy" id="155866"/>
    <lineage>
        <taxon>Bacteria</taxon>
        <taxon>Bacillati</taxon>
        <taxon>Bacillota</taxon>
        <taxon>Bacilli</taxon>
        <taxon>Lactobacillales</taxon>
        <taxon>Lactobacillaceae</taxon>
        <taxon>Weissella</taxon>
    </lineage>
</organism>
<accession>A0A288Q6A9</accession>
<dbReference type="AlphaFoldDB" id="A0A288Q6A9"/>
<gene>
    <name evidence="1" type="ORF">DFP99_0147</name>
</gene>
<proteinExistence type="predicted"/>
<reference evidence="1 2" key="1">
    <citation type="submission" date="2018-07" db="EMBL/GenBank/DDBJ databases">
        <title>Genomic Encyclopedia of Type Strains, Phase III (KMG-III): the genomes of soil and plant-associated and newly described type strains.</title>
        <authorList>
            <person name="Whitman W."/>
        </authorList>
    </citation>
    <scope>NUCLEOTIDE SEQUENCE [LARGE SCALE GENOMIC DNA]</scope>
    <source>
        <strain evidence="1 2">CECT 7031</strain>
    </source>
</reference>
<keyword evidence="2" id="KW-1185">Reference proteome</keyword>
<evidence type="ECO:0000313" key="1">
    <source>
        <dbReference type="EMBL" id="RDL11729.1"/>
    </source>
</evidence>
<dbReference type="EMBL" id="QRAS01000001">
    <property type="protein sequence ID" value="RDL11729.1"/>
    <property type="molecule type" value="Genomic_DNA"/>
</dbReference>
<dbReference type="OrthoDB" id="2145941at2"/>
<dbReference type="RefSeq" id="WP_070229801.1">
    <property type="nucleotide sequence ID" value="NZ_BJYO01000002.1"/>
</dbReference>
<protein>
    <submittedName>
        <fullName evidence="1">Uncharacterized protein</fullName>
    </submittedName>
</protein>
<comment type="caution">
    <text evidence="1">The sequence shown here is derived from an EMBL/GenBank/DDBJ whole genome shotgun (WGS) entry which is preliminary data.</text>
</comment>
<dbReference type="Proteomes" id="UP000254912">
    <property type="component" value="Unassembled WGS sequence"/>
</dbReference>
<evidence type="ECO:0000313" key="2">
    <source>
        <dbReference type="Proteomes" id="UP000254912"/>
    </source>
</evidence>
<name>A0A288Q6A9_9LACO</name>
<sequence length="196" mass="22544">MTEKKSLLQRLTSKFSGVKKRFRRAYVPTNTPEEVTRANELNTTVPSEYAHYIFVAGKYDRTDNVGVGSFLILSHETVAEQGAHLYPSYSSEYEVILATIIEALAAVSLEDRQTENFAVVTTDLNIIKAFNDFTMLAQFGTLPENPTSTDQLQHELIKLSMTFRSLRMSYTMNHEKRFLDFLNEKTERILHVYMEQ</sequence>
<dbReference type="GeneID" id="94545723"/>
<dbReference type="KEGG" id="wso:WSWS_00518"/>